<proteinExistence type="predicted"/>
<feature type="transmembrane region" description="Helical" evidence="1">
    <location>
        <begin position="110"/>
        <end position="129"/>
    </location>
</feature>
<dbReference type="PANTHER" id="PTHR34220">
    <property type="entry name" value="SENSOR HISTIDINE KINASE YPDA"/>
    <property type="match status" value="1"/>
</dbReference>
<name>A0ABN1I0X0_9SPHN</name>
<sequence>MVALAYTPAVWLLNASAGWRTLLATIGAMILFFLPWALVTPAVLRASARQPLGAGRTLRSLIGIGGMGVILVPVVTALGLMLNEVAAWLIEGRRFPPLAQLTQGGTITSFFSVPVYVAVIGVGQALLWIRQASERERLRADARLDALRAQINPHFLFNALTAIGELAHNDAGVAQAAIARLAAVLRATLAVKRPELMLAEEIAIAKDHVELYRLLLPGPLDFQVTASPAAWNARVPALILQPLVENALVHALARIAKGRLSIAAEDRDGRLSVHIRNSMPDNVAPSRGAGSGFANVRERLATLYGTDATLATDVQGGQFMVTVDLPLSTTGDATA</sequence>
<protein>
    <recommendedName>
        <fullName evidence="2">Signal transduction histidine kinase internal region domain-containing protein</fullName>
    </recommendedName>
</protein>
<dbReference type="Pfam" id="PF06580">
    <property type="entry name" value="His_kinase"/>
    <property type="match status" value="1"/>
</dbReference>
<dbReference type="Proteomes" id="UP001500238">
    <property type="component" value="Unassembled WGS sequence"/>
</dbReference>
<feature type="transmembrane region" description="Helical" evidence="1">
    <location>
        <begin position="60"/>
        <end position="90"/>
    </location>
</feature>
<feature type="domain" description="Signal transduction histidine kinase internal region" evidence="2">
    <location>
        <begin position="142"/>
        <end position="214"/>
    </location>
</feature>
<evidence type="ECO:0000313" key="3">
    <source>
        <dbReference type="EMBL" id="GAA0678679.1"/>
    </source>
</evidence>
<dbReference type="EMBL" id="BAAAES010000025">
    <property type="protein sequence ID" value="GAA0678679.1"/>
    <property type="molecule type" value="Genomic_DNA"/>
</dbReference>
<evidence type="ECO:0000313" key="4">
    <source>
        <dbReference type="Proteomes" id="UP001500238"/>
    </source>
</evidence>
<dbReference type="SUPFAM" id="SSF55874">
    <property type="entry name" value="ATPase domain of HSP90 chaperone/DNA topoisomerase II/histidine kinase"/>
    <property type="match status" value="1"/>
</dbReference>
<evidence type="ECO:0000256" key="1">
    <source>
        <dbReference type="SAM" id="Phobius"/>
    </source>
</evidence>
<dbReference type="Gene3D" id="3.30.565.10">
    <property type="entry name" value="Histidine kinase-like ATPase, C-terminal domain"/>
    <property type="match status" value="1"/>
</dbReference>
<gene>
    <name evidence="3" type="ORF">GCM10009102_34000</name>
</gene>
<comment type="caution">
    <text evidence="3">The sequence shown here is derived from an EMBL/GenBank/DDBJ whole genome shotgun (WGS) entry which is preliminary data.</text>
</comment>
<feature type="transmembrane region" description="Helical" evidence="1">
    <location>
        <begin position="27"/>
        <end position="48"/>
    </location>
</feature>
<keyword evidence="1" id="KW-0812">Transmembrane</keyword>
<dbReference type="RefSeq" id="WP_163956341.1">
    <property type="nucleotide sequence ID" value="NZ_BAAAES010000025.1"/>
</dbReference>
<reference evidence="3 4" key="1">
    <citation type="journal article" date="2019" name="Int. J. Syst. Evol. Microbiol.">
        <title>The Global Catalogue of Microorganisms (GCM) 10K type strain sequencing project: providing services to taxonomists for standard genome sequencing and annotation.</title>
        <authorList>
            <consortium name="The Broad Institute Genomics Platform"/>
            <consortium name="The Broad Institute Genome Sequencing Center for Infectious Disease"/>
            <person name="Wu L."/>
            <person name="Ma J."/>
        </authorList>
    </citation>
    <scope>NUCLEOTIDE SEQUENCE [LARGE SCALE GENOMIC DNA]</scope>
    <source>
        <strain evidence="3 4">JCM 14603</strain>
    </source>
</reference>
<dbReference type="InterPro" id="IPR036890">
    <property type="entry name" value="HATPase_C_sf"/>
</dbReference>
<dbReference type="InterPro" id="IPR010559">
    <property type="entry name" value="Sig_transdc_His_kin_internal"/>
</dbReference>
<keyword evidence="1" id="KW-1133">Transmembrane helix</keyword>
<keyword evidence="1" id="KW-0472">Membrane</keyword>
<keyword evidence="4" id="KW-1185">Reference proteome</keyword>
<dbReference type="PANTHER" id="PTHR34220:SF7">
    <property type="entry name" value="SENSOR HISTIDINE KINASE YPDA"/>
    <property type="match status" value="1"/>
</dbReference>
<accession>A0ABN1I0X0</accession>
<evidence type="ECO:0000259" key="2">
    <source>
        <dbReference type="Pfam" id="PF06580"/>
    </source>
</evidence>
<dbReference type="InterPro" id="IPR050640">
    <property type="entry name" value="Bact_2-comp_sensor_kinase"/>
</dbReference>
<organism evidence="3 4">
    <name type="scientific">Sphingomonas insulae</name>
    <dbReference type="NCBI Taxonomy" id="424800"/>
    <lineage>
        <taxon>Bacteria</taxon>
        <taxon>Pseudomonadati</taxon>
        <taxon>Pseudomonadota</taxon>
        <taxon>Alphaproteobacteria</taxon>
        <taxon>Sphingomonadales</taxon>
        <taxon>Sphingomonadaceae</taxon>
        <taxon>Sphingomonas</taxon>
    </lineage>
</organism>